<protein>
    <submittedName>
        <fullName evidence="1">Uncharacterized protein</fullName>
    </submittedName>
</protein>
<reference evidence="1 2" key="1">
    <citation type="submission" date="2021-03" db="EMBL/GenBank/DDBJ databases">
        <title>Antimicrobial resistance genes in bacteria isolated from Japanese honey, and their potential for conferring macrolide and lincosamide resistance in the American foulbrood pathogen Paenibacillus larvae.</title>
        <authorList>
            <person name="Okamoto M."/>
            <person name="Kumagai M."/>
            <person name="Kanamori H."/>
            <person name="Takamatsu D."/>
        </authorList>
    </citation>
    <scope>NUCLEOTIDE SEQUENCE [LARGE SCALE GENOMIC DNA]</scope>
    <source>
        <strain evidence="1 2">J6TS1</strain>
    </source>
</reference>
<proteinExistence type="predicted"/>
<organism evidence="1 2">
    <name type="scientific">Siminovitchia terrae</name>
    <name type="common">Bacillus terrae</name>
    <dbReference type="NCBI Taxonomy" id="1914933"/>
    <lineage>
        <taxon>Bacteria</taxon>
        <taxon>Bacillati</taxon>
        <taxon>Bacillota</taxon>
        <taxon>Bacilli</taxon>
        <taxon>Bacillales</taxon>
        <taxon>Bacillaceae</taxon>
        <taxon>Siminovitchia</taxon>
    </lineage>
</organism>
<dbReference type="Proteomes" id="UP000680670">
    <property type="component" value="Unassembled WGS sequence"/>
</dbReference>
<evidence type="ECO:0000313" key="1">
    <source>
        <dbReference type="EMBL" id="GIN98113.1"/>
    </source>
</evidence>
<dbReference type="EMBL" id="BORJ01000012">
    <property type="protein sequence ID" value="GIN98113.1"/>
    <property type="molecule type" value="Genomic_DNA"/>
</dbReference>
<evidence type="ECO:0000313" key="2">
    <source>
        <dbReference type="Proteomes" id="UP000680670"/>
    </source>
</evidence>
<sequence length="63" mass="7410">MPTSRDLRNNPKQILEIREISGEISGWAYHDDFFHRLITENGLYLREGTALGKEEYYRILVIA</sequence>
<accession>A0ABQ4L1E6</accession>
<name>A0ABQ4L1E6_SIMTE</name>
<gene>
    <name evidence="1" type="ORF">J6TS1_39830</name>
</gene>
<comment type="caution">
    <text evidence="1">The sequence shown here is derived from an EMBL/GenBank/DDBJ whole genome shotgun (WGS) entry which is preliminary data.</text>
</comment>
<keyword evidence="2" id="KW-1185">Reference proteome</keyword>